<reference evidence="1 2" key="1">
    <citation type="submission" date="2020-07" db="EMBL/GenBank/DDBJ databases">
        <title>Complete genome sequence of Rhizobium leguminosarum bacteriophage vB_RlegM_P9VFCI.</title>
        <authorList>
            <person name="Gunathilake D."/>
            <person name="Bhat S."/>
            <person name="Yost C.K."/>
            <person name="Hynes M.F."/>
        </authorList>
    </citation>
    <scope>NUCLEOTIDE SEQUENCE [LARGE SCALE GENOMIC DNA]</scope>
</reference>
<name>A0A7G7WXR2_9CAUD</name>
<gene>
    <name evidence="1" type="ORF">P9VFCI_062</name>
</gene>
<keyword evidence="2" id="KW-1185">Reference proteome</keyword>
<proteinExistence type="predicted"/>
<organism evidence="1 2">
    <name type="scientific">Rhizobium phage P9VFCI</name>
    <dbReference type="NCBI Taxonomy" id="2763531"/>
    <lineage>
        <taxon>Viruses</taxon>
        <taxon>Duplodnaviria</taxon>
        <taxon>Heunggongvirae</taxon>
        <taxon>Uroviricota</taxon>
        <taxon>Caudoviricetes</taxon>
        <taxon>Pootjesviridae</taxon>
        <taxon>Innesvirus</taxon>
        <taxon>Innesvirus P9VFCI</taxon>
    </lineage>
</organism>
<protein>
    <submittedName>
        <fullName evidence="1">Uncharacterized protein</fullName>
    </submittedName>
</protein>
<evidence type="ECO:0000313" key="2">
    <source>
        <dbReference type="Proteomes" id="UP000515832"/>
    </source>
</evidence>
<dbReference type="EMBL" id="MT778839">
    <property type="protein sequence ID" value="QNH72006.1"/>
    <property type="molecule type" value="Genomic_DNA"/>
</dbReference>
<evidence type="ECO:0000313" key="1">
    <source>
        <dbReference type="EMBL" id="QNH72006.1"/>
    </source>
</evidence>
<accession>A0A7G7WXR2</accession>
<sequence>MLNSKVRAKAKSLERFQRIKRLRELGVPLHILKHEQYMMAMNRQGILRPHKVSPALERVLEKLNDGEL</sequence>
<dbReference type="Proteomes" id="UP000515832">
    <property type="component" value="Segment"/>
</dbReference>